<feature type="binding site" evidence="9">
    <location>
        <position position="96"/>
    </location>
    <ligand>
        <name>Mg(2+)</name>
        <dbReference type="ChEBI" id="CHEBI:18420"/>
    </ligand>
</feature>
<comment type="caution">
    <text evidence="13">The sequence shown here is derived from an EMBL/GenBank/DDBJ whole genome shotgun (WGS) entry which is preliminary data.</text>
</comment>
<feature type="binding site" evidence="9">
    <location>
        <begin position="41"/>
        <end position="45"/>
    </location>
    <ligand>
        <name>4-amino-2-methyl-5-(diphosphooxymethyl)pyrimidine</name>
        <dbReference type="ChEBI" id="CHEBI:57841"/>
    </ligand>
</feature>
<dbReference type="PANTHER" id="PTHR20857">
    <property type="entry name" value="THIAMINE-PHOSPHATE PYROPHOSPHORYLASE"/>
    <property type="match status" value="1"/>
</dbReference>
<dbReference type="SUPFAM" id="SSF51391">
    <property type="entry name" value="Thiamin phosphate synthase"/>
    <property type="match status" value="1"/>
</dbReference>
<feature type="binding site" evidence="9">
    <location>
        <position position="114"/>
    </location>
    <ligand>
        <name>4-amino-2-methyl-5-(diphosphooxymethyl)pyrimidine</name>
        <dbReference type="ChEBI" id="CHEBI:57841"/>
    </ligand>
</feature>
<evidence type="ECO:0000256" key="3">
    <source>
        <dbReference type="ARBA" id="ARBA00022723"/>
    </source>
</evidence>
<dbReference type="NCBIfam" id="TIGR00693">
    <property type="entry name" value="thiE"/>
    <property type="match status" value="1"/>
</dbReference>
<name>A0A6L7ADX4_LEULA</name>
<comment type="catalytic activity">
    <reaction evidence="8 9 10">
        <text>2-[(2R,5Z)-2-carboxy-4-methylthiazol-5(2H)-ylidene]ethyl phosphate + 4-amino-2-methyl-5-(diphosphooxymethyl)pyrimidine + 2 H(+) = thiamine phosphate + CO2 + diphosphate</text>
        <dbReference type="Rhea" id="RHEA:47844"/>
        <dbReference type="ChEBI" id="CHEBI:15378"/>
        <dbReference type="ChEBI" id="CHEBI:16526"/>
        <dbReference type="ChEBI" id="CHEBI:33019"/>
        <dbReference type="ChEBI" id="CHEBI:37575"/>
        <dbReference type="ChEBI" id="CHEBI:57841"/>
        <dbReference type="ChEBI" id="CHEBI:62899"/>
        <dbReference type="EC" id="2.5.1.3"/>
    </reaction>
</comment>
<evidence type="ECO:0000313" key="13">
    <source>
        <dbReference type="EMBL" id="MWN20651.1"/>
    </source>
</evidence>
<dbReference type="Pfam" id="PF02581">
    <property type="entry name" value="TMP-TENI"/>
    <property type="match status" value="1"/>
</dbReference>
<comment type="pathway">
    <text evidence="1 9 11">Cofactor biosynthesis; thiamine diphosphate biosynthesis; thiamine phosphate from 4-amino-2-methyl-5-diphosphomethylpyrimidine and 4-methyl-5-(2-phosphoethyl)-thiazole: step 1/1.</text>
</comment>
<evidence type="ECO:0000256" key="9">
    <source>
        <dbReference type="HAMAP-Rule" id="MF_00097"/>
    </source>
</evidence>
<accession>A0A6L7ADX4</accession>
<evidence type="ECO:0000256" key="10">
    <source>
        <dbReference type="RuleBase" id="RU003826"/>
    </source>
</evidence>
<comment type="catalytic activity">
    <reaction evidence="6 9 10">
        <text>4-methyl-5-(2-phosphooxyethyl)-thiazole + 4-amino-2-methyl-5-(diphosphooxymethyl)pyrimidine + H(+) = thiamine phosphate + diphosphate</text>
        <dbReference type="Rhea" id="RHEA:22328"/>
        <dbReference type="ChEBI" id="CHEBI:15378"/>
        <dbReference type="ChEBI" id="CHEBI:33019"/>
        <dbReference type="ChEBI" id="CHEBI:37575"/>
        <dbReference type="ChEBI" id="CHEBI:57841"/>
        <dbReference type="ChEBI" id="CHEBI:58296"/>
        <dbReference type="EC" id="2.5.1.3"/>
    </reaction>
</comment>
<dbReference type="UniPathway" id="UPA00060">
    <property type="reaction ID" value="UER00141"/>
</dbReference>
<dbReference type="InterPro" id="IPR022998">
    <property type="entry name" value="ThiamineP_synth_TenI"/>
</dbReference>
<dbReference type="FunFam" id="3.20.20.70:FF:000096">
    <property type="entry name" value="Thiamine-phosphate synthase"/>
    <property type="match status" value="1"/>
</dbReference>
<dbReference type="InterPro" id="IPR034291">
    <property type="entry name" value="TMP_synthase"/>
</dbReference>
<dbReference type="GO" id="GO:0004789">
    <property type="term" value="F:thiamine-phosphate diphosphorylase activity"/>
    <property type="evidence" value="ECO:0007669"/>
    <property type="project" value="UniProtKB-UniRule"/>
</dbReference>
<proteinExistence type="inferred from homology"/>
<keyword evidence="2 9" id="KW-0808">Transferase</keyword>
<dbReference type="GO" id="GO:0000287">
    <property type="term" value="F:magnesium ion binding"/>
    <property type="evidence" value="ECO:0007669"/>
    <property type="project" value="UniProtKB-UniRule"/>
</dbReference>
<feature type="binding site" evidence="9">
    <location>
        <position position="77"/>
    </location>
    <ligand>
        <name>Mg(2+)</name>
        <dbReference type="ChEBI" id="CHEBI:18420"/>
    </ligand>
</feature>
<dbReference type="Proteomes" id="UP000478636">
    <property type="component" value="Unassembled WGS sequence"/>
</dbReference>
<evidence type="ECO:0000256" key="4">
    <source>
        <dbReference type="ARBA" id="ARBA00022842"/>
    </source>
</evidence>
<feature type="binding site" evidence="9">
    <location>
        <position position="144"/>
    </location>
    <ligand>
        <name>4-amino-2-methyl-5-(diphosphooxymethyl)pyrimidine</name>
        <dbReference type="ChEBI" id="CHEBI:57841"/>
    </ligand>
</feature>
<feature type="binding site" evidence="9">
    <location>
        <begin position="192"/>
        <end position="193"/>
    </location>
    <ligand>
        <name>2-[(2R,5Z)-2-carboxy-4-methylthiazol-5(2H)-ylidene]ethyl phosphate</name>
        <dbReference type="ChEBI" id="CHEBI:62899"/>
    </ligand>
</feature>
<comment type="cofactor">
    <cofactor evidence="9">
        <name>Mg(2+)</name>
        <dbReference type="ChEBI" id="CHEBI:18420"/>
    </cofactor>
    <text evidence="9">Binds 1 Mg(2+) ion per subunit.</text>
</comment>
<evidence type="ECO:0000256" key="11">
    <source>
        <dbReference type="RuleBase" id="RU004253"/>
    </source>
</evidence>
<reference evidence="13 14" key="1">
    <citation type="submission" date="2019-12" db="EMBL/GenBank/DDBJ databases">
        <title>Complete genome sequence of Leuconostoc lactis strain AVN1 provides insights into metabolic potential.</title>
        <authorList>
            <person name="Besrour N."/>
            <person name="Najjari A."/>
            <person name="Fhoula I."/>
            <person name="Jaballah S."/>
            <person name="Klibi N."/>
            <person name="Ouzari H.I."/>
        </authorList>
    </citation>
    <scope>NUCLEOTIDE SEQUENCE [LARGE SCALE GENOMIC DNA]</scope>
    <source>
        <strain evidence="13 14">AVN1</strain>
    </source>
</reference>
<dbReference type="GO" id="GO:0009229">
    <property type="term" value="P:thiamine diphosphate biosynthetic process"/>
    <property type="evidence" value="ECO:0007669"/>
    <property type="project" value="UniProtKB-UniRule"/>
</dbReference>
<evidence type="ECO:0000256" key="2">
    <source>
        <dbReference type="ARBA" id="ARBA00022679"/>
    </source>
</evidence>
<evidence type="ECO:0000256" key="7">
    <source>
        <dbReference type="ARBA" id="ARBA00047851"/>
    </source>
</evidence>
<feature type="binding site" evidence="9">
    <location>
        <position position="172"/>
    </location>
    <ligand>
        <name>2-[(2R,5Z)-2-carboxy-4-methylthiazol-5(2H)-ylidene]ethyl phosphate</name>
        <dbReference type="ChEBI" id="CHEBI:62899"/>
    </ligand>
</feature>
<dbReference type="GO" id="GO:0009228">
    <property type="term" value="P:thiamine biosynthetic process"/>
    <property type="evidence" value="ECO:0007669"/>
    <property type="project" value="UniProtKB-KW"/>
</dbReference>
<dbReference type="HAMAP" id="MF_00097">
    <property type="entry name" value="TMP_synthase"/>
    <property type="match status" value="1"/>
</dbReference>
<gene>
    <name evidence="9" type="primary">thiE</name>
    <name evidence="13" type="ORF">GQS40_01570</name>
</gene>
<evidence type="ECO:0000256" key="8">
    <source>
        <dbReference type="ARBA" id="ARBA00047883"/>
    </source>
</evidence>
<dbReference type="GO" id="GO:0005737">
    <property type="term" value="C:cytoplasm"/>
    <property type="evidence" value="ECO:0007669"/>
    <property type="project" value="TreeGrafter"/>
</dbReference>
<dbReference type="EC" id="2.5.1.3" evidence="9"/>
<comment type="function">
    <text evidence="9">Condenses 4-methyl-5-(beta-hydroxyethyl)thiazole monophosphate (THZ-P) and 2-methyl-4-amino-5-hydroxymethyl pyrimidine pyrophosphate (HMP-PP) to form thiamine monophosphate (TMP).</text>
</comment>
<dbReference type="RefSeq" id="WP_029510241.1">
    <property type="nucleotide sequence ID" value="NZ_DAITWI010000007.1"/>
</dbReference>
<feature type="binding site" evidence="9">
    <location>
        <begin position="141"/>
        <end position="143"/>
    </location>
    <ligand>
        <name>2-[(2R,5Z)-2-carboxy-4-methylthiazol-5(2H)-ylidene]ethyl phosphate</name>
        <dbReference type="ChEBI" id="CHEBI:62899"/>
    </ligand>
</feature>
<keyword evidence="3 9" id="KW-0479">Metal-binding</keyword>
<protein>
    <recommendedName>
        <fullName evidence="9">Thiamine-phosphate synthase</fullName>
        <shortName evidence="9">TP synthase</shortName>
        <shortName evidence="9">TPS</shortName>
        <ecNumber evidence="9">2.5.1.3</ecNumber>
    </recommendedName>
    <alternativeName>
        <fullName evidence="9">Thiamine-phosphate pyrophosphorylase</fullName>
        <shortName evidence="9">TMP pyrophosphorylase</shortName>
        <shortName evidence="9">TMP-PPase</shortName>
    </alternativeName>
</protein>
<feature type="domain" description="Thiamine phosphate synthase/TenI" evidence="12">
    <location>
        <begin position="11"/>
        <end position="195"/>
    </location>
</feature>
<evidence type="ECO:0000256" key="1">
    <source>
        <dbReference type="ARBA" id="ARBA00005165"/>
    </source>
</evidence>
<keyword evidence="5 9" id="KW-0784">Thiamine biosynthesis</keyword>
<dbReference type="CDD" id="cd00564">
    <property type="entry name" value="TMP_TenI"/>
    <property type="match status" value="1"/>
</dbReference>
<dbReference type="Gene3D" id="3.20.20.70">
    <property type="entry name" value="Aldolase class I"/>
    <property type="match status" value="1"/>
</dbReference>
<dbReference type="EMBL" id="WSZI01000008">
    <property type="protein sequence ID" value="MWN20651.1"/>
    <property type="molecule type" value="Genomic_DNA"/>
</dbReference>
<dbReference type="AlphaFoldDB" id="A0A6L7ADX4"/>
<dbReference type="PANTHER" id="PTHR20857:SF15">
    <property type="entry name" value="THIAMINE-PHOSPHATE SYNTHASE"/>
    <property type="match status" value="1"/>
</dbReference>
<evidence type="ECO:0000259" key="12">
    <source>
        <dbReference type="Pfam" id="PF02581"/>
    </source>
</evidence>
<evidence type="ECO:0000256" key="5">
    <source>
        <dbReference type="ARBA" id="ARBA00022977"/>
    </source>
</evidence>
<evidence type="ECO:0000313" key="14">
    <source>
        <dbReference type="Proteomes" id="UP000478636"/>
    </source>
</evidence>
<dbReference type="InterPro" id="IPR013785">
    <property type="entry name" value="Aldolase_TIM"/>
</dbReference>
<organism evidence="13 14">
    <name type="scientific">Leuconostoc lactis</name>
    <dbReference type="NCBI Taxonomy" id="1246"/>
    <lineage>
        <taxon>Bacteria</taxon>
        <taxon>Bacillati</taxon>
        <taxon>Bacillota</taxon>
        <taxon>Bacilli</taxon>
        <taxon>Lactobacillales</taxon>
        <taxon>Lactobacillaceae</taxon>
        <taxon>Leuconostoc</taxon>
    </lineage>
</organism>
<feature type="binding site" evidence="9">
    <location>
        <position position="76"/>
    </location>
    <ligand>
        <name>4-amino-2-methyl-5-(diphosphooxymethyl)pyrimidine</name>
        <dbReference type="ChEBI" id="CHEBI:57841"/>
    </ligand>
</feature>
<keyword evidence="4 9" id="KW-0460">Magnesium</keyword>
<comment type="catalytic activity">
    <reaction evidence="7 9 10">
        <text>2-(2-carboxy-4-methylthiazol-5-yl)ethyl phosphate + 4-amino-2-methyl-5-(diphosphooxymethyl)pyrimidine + 2 H(+) = thiamine phosphate + CO2 + diphosphate</text>
        <dbReference type="Rhea" id="RHEA:47848"/>
        <dbReference type="ChEBI" id="CHEBI:15378"/>
        <dbReference type="ChEBI" id="CHEBI:16526"/>
        <dbReference type="ChEBI" id="CHEBI:33019"/>
        <dbReference type="ChEBI" id="CHEBI:37575"/>
        <dbReference type="ChEBI" id="CHEBI:57841"/>
        <dbReference type="ChEBI" id="CHEBI:62890"/>
        <dbReference type="EC" id="2.5.1.3"/>
    </reaction>
</comment>
<comment type="similarity">
    <text evidence="9 10">Belongs to the thiamine-phosphate synthase family.</text>
</comment>
<sequence length="217" mass="22881">MRFDPAVLARYFVCGTQDVANETAFFDVLTQALQSGITLFQYREKGPGALTGNDKLRVAQQVRDLTQQYGVPLIIDDDVALAHAVHADGVHFGQGDGEPAENIQTAGNLVVGISVSNQQEYARIAHLAGIDHIGIGPVYPTTSKADAKPVIGVTGLQTLVATSQWPSVAIGGIQTDNLAAVLATGVDGAAVISMISQSQNIAATLAFWQQITTKKEP</sequence>
<dbReference type="InterPro" id="IPR036206">
    <property type="entry name" value="ThiamineP_synth_sf"/>
</dbReference>
<evidence type="ECO:0000256" key="6">
    <source>
        <dbReference type="ARBA" id="ARBA00047334"/>
    </source>
</evidence>